<keyword evidence="7" id="KW-0413">Isomerase</keyword>
<comment type="catalytic activity">
    <reaction evidence="1">
        <text>Catalyzes the rearrangement of -S-S- bonds in proteins.</text>
        <dbReference type="EC" id="5.3.4.1"/>
    </reaction>
</comment>
<feature type="chain" id="PRO_5016729611" description="protein disulfide-isomerase" evidence="11">
    <location>
        <begin position="18"/>
        <end position="962"/>
    </location>
</feature>
<dbReference type="STRING" id="39966.A0A369JTW2"/>
<dbReference type="Gene3D" id="3.60.10.10">
    <property type="entry name" value="Endonuclease/exonuclease/phosphatase"/>
    <property type="match status" value="1"/>
</dbReference>
<reference evidence="13" key="1">
    <citation type="submission" date="2018-04" db="EMBL/GenBank/DDBJ databases">
        <title>Whole genome sequencing of Hypsizygus marmoreus.</title>
        <authorList>
            <person name="Choi I.-G."/>
            <person name="Min B."/>
            <person name="Kim J.-G."/>
            <person name="Kim S."/>
            <person name="Oh Y.-L."/>
            <person name="Kong W.-S."/>
            <person name="Park H."/>
            <person name="Jeong J."/>
            <person name="Song E.-S."/>
        </authorList>
    </citation>
    <scope>NUCLEOTIDE SEQUENCE [LARGE SCALE GENOMIC DNA]</scope>
    <source>
        <strain evidence="13">51987-8</strain>
    </source>
</reference>
<dbReference type="PROSITE" id="PS00194">
    <property type="entry name" value="THIOREDOXIN_1"/>
    <property type="match status" value="2"/>
</dbReference>
<evidence type="ECO:0000256" key="6">
    <source>
        <dbReference type="ARBA" id="ARBA00023157"/>
    </source>
</evidence>
<dbReference type="Pfam" id="PF07749">
    <property type="entry name" value="ERp29"/>
    <property type="match status" value="1"/>
</dbReference>
<dbReference type="InParanoid" id="A0A369JTW2"/>
<feature type="compositionally biased region" description="Polar residues" evidence="10">
    <location>
        <begin position="893"/>
        <end position="904"/>
    </location>
</feature>
<dbReference type="Pfam" id="PF00085">
    <property type="entry name" value="Thioredoxin"/>
    <property type="match status" value="2"/>
</dbReference>
<keyword evidence="6" id="KW-1015">Disulfide bond</keyword>
<evidence type="ECO:0000256" key="1">
    <source>
        <dbReference type="ARBA" id="ARBA00001182"/>
    </source>
</evidence>
<dbReference type="PANTHER" id="PTHR45672:SF11">
    <property type="entry name" value="PROTEIN DISULFIDE-ISOMERASE C17H9.14C"/>
    <property type="match status" value="1"/>
</dbReference>
<evidence type="ECO:0000256" key="4">
    <source>
        <dbReference type="ARBA" id="ARBA00022729"/>
    </source>
</evidence>
<dbReference type="EC" id="5.3.4.1" evidence="3"/>
<feature type="compositionally biased region" description="Low complexity" evidence="10">
    <location>
        <begin position="910"/>
        <end position="937"/>
    </location>
</feature>
<proteinExistence type="inferred from homology"/>
<dbReference type="Pfam" id="PF03372">
    <property type="entry name" value="Exo_endo_phos"/>
    <property type="match status" value="1"/>
</dbReference>
<dbReference type="InterPro" id="IPR051063">
    <property type="entry name" value="PDI"/>
</dbReference>
<evidence type="ECO:0000256" key="8">
    <source>
        <dbReference type="ARBA" id="ARBA00023284"/>
    </source>
</evidence>
<evidence type="ECO:0000256" key="7">
    <source>
        <dbReference type="ARBA" id="ARBA00023235"/>
    </source>
</evidence>
<sequence length="962" mass="104001">MLFSLPVLAALIAGASASNVLDLTPDNFDSVIGKGKPGLVEFFAPWCGHCKNLAPVYEQLADAFVDAKDKVVIAKVDADGAGKSLGKKYGVTGFPTLKWFDADGKDEPYESGRDLDSLADFITKKSGVKSNIKPPPPPETLILDAYTFDEVALDDSKNVLVSFTAPWCGHCKNMKPAYEKVASTFKPENDCIIANVDGDDKKNAELSKKYGVQGFPTIKFFPKGSKEPVDYEGGRSEADFVNFLNEKCGTQRAVGGGLSDTAGRLAEFDELAHQFFAAGADVRNKLYEEASTLAQTAGAASKQYLRVMEKVVNGSEAYVEKETTRLAKILDKRSLSSSKMDEIKIKANILKAFVEDKTNQRLVLLKRSTRDLEVDLQWHRLAYLSLTDVKASISAFLFAIEELLLRLLSPNLPTSDSVDRQNFEGMSSMTSMSYEQIPNKLVTSKVFQYRPQKDAWRHVSERKMAGRVDHPSSILIVTWNLDFQSAYIKERLHAALRHLQSHVFKCDKGEEPAASCIMFQEVHPEALSHLLEDEWVRNYFLVTPISHTKWPGADYGNVTLVSRTVVVARASILHFGYSQMGRGAVVVDVKLNTVTAQRPREITLRLINTHLESMPVGAPMRPVQMAVLASLLRRKEEVQGGVIAGDMNAIAASDYDIPGDVGLKDAWKRPNSDEMGFTWGYQGGGDYAKARLDKVLFVQRKVYAVDEPKRVGLGIRAYDEYGVPVTFASDHYGLVASVRALGFADMTFLESRVEVGGRIWAMIGGSSSTSHPSSRRSTPPATMKSVFAPLAAVALLATSALAQLTINTPIGPVVCQPLLLTWSGGTPPYFLNRLLFIALHAFSILPGSQPGASPLIDLGVQNGNSYTWTVNIAAGTSIGLTLRDSTGTTANSAPFTINSGSDSSCVGKDPTSSGGSSETSSETSSGTSSPTSGTSTPNAAPTQAAHIGAAGMIGAAMIALLA</sequence>
<protein>
    <recommendedName>
        <fullName evidence="3">protein disulfide-isomerase</fullName>
        <ecNumber evidence="3">5.3.4.1</ecNumber>
    </recommendedName>
</protein>
<keyword evidence="4 11" id="KW-0732">Signal</keyword>
<evidence type="ECO:0000259" key="12">
    <source>
        <dbReference type="PROSITE" id="PS51352"/>
    </source>
</evidence>
<feature type="signal peptide" evidence="11">
    <location>
        <begin position="1"/>
        <end position="17"/>
    </location>
</feature>
<evidence type="ECO:0000313" key="13">
    <source>
        <dbReference type="EMBL" id="RDB25771.1"/>
    </source>
</evidence>
<dbReference type="CDD" id="cd02998">
    <property type="entry name" value="PDI_a_ERp38"/>
    <property type="match status" value="2"/>
</dbReference>
<keyword evidence="5" id="KW-0677">Repeat</keyword>
<evidence type="ECO:0000256" key="2">
    <source>
        <dbReference type="ARBA" id="ARBA00006347"/>
    </source>
</evidence>
<dbReference type="PROSITE" id="PS51352">
    <property type="entry name" value="THIOREDOXIN_2"/>
    <property type="match status" value="2"/>
</dbReference>
<dbReference type="EMBL" id="LUEZ02000040">
    <property type="protein sequence ID" value="RDB25771.1"/>
    <property type="molecule type" value="Genomic_DNA"/>
</dbReference>
<feature type="region of interest" description="Disordered" evidence="10">
    <location>
        <begin position="893"/>
        <end position="941"/>
    </location>
</feature>
<dbReference type="CDD" id="cd00238">
    <property type="entry name" value="ERp29c"/>
    <property type="match status" value="1"/>
</dbReference>
<accession>A0A369JTW2</accession>
<feature type="domain" description="Thioredoxin" evidence="12">
    <location>
        <begin position="6"/>
        <end position="127"/>
    </location>
</feature>
<dbReference type="PANTHER" id="PTHR45672">
    <property type="entry name" value="PROTEIN DISULFIDE-ISOMERASE C17H9.14C-RELATED"/>
    <property type="match status" value="1"/>
</dbReference>
<evidence type="ECO:0000256" key="10">
    <source>
        <dbReference type="SAM" id="MobiDB-lite"/>
    </source>
</evidence>
<organism evidence="13 14">
    <name type="scientific">Hypsizygus marmoreus</name>
    <name type="common">White beech mushroom</name>
    <name type="synonym">Agaricus marmoreus</name>
    <dbReference type="NCBI Taxonomy" id="39966"/>
    <lineage>
        <taxon>Eukaryota</taxon>
        <taxon>Fungi</taxon>
        <taxon>Dikarya</taxon>
        <taxon>Basidiomycota</taxon>
        <taxon>Agaricomycotina</taxon>
        <taxon>Agaricomycetes</taxon>
        <taxon>Agaricomycetidae</taxon>
        <taxon>Agaricales</taxon>
        <taxon>Tricholomatineae</taxon>
        <taxon>Lyophyllaceae</taxon>
        <taxon>Hypsizygus</taxon>
    </lineage>
</organism>
<dbReference type="PRINTS" id="PR00421">
    <property type="entry name" value="THIOREDOXIN"/>
</dbReference>
<dbReference type="InterPro" id="IPR036691">
    <property type="entry name" value="Endo/exonu/phosph_ase_sf"/>
</dbReference>
<dbReference type="InterPro" id="IPR005135">
    <property type="entry name" value="Endo/exonuclease/phosphatase"/>
</dbReference>
<dbReference type="Gene3D" id="3.40.30.10">
    <property type="entry name" value="Glutaredoxin"/>
    <property type="match status" value="2"/>
</dbReference>
<dbReference type="CDD" id="cd09080">
    <property type="entry name" value="TDP2"/>
    <property type="match status" value="1"/>
</dbReference>
<evidence type="ECO:0000256" key="9">
    <source>
        <dbReference type="RuleBase" id="RU004208"/>
    </source>
</evidence>
<dbReference type="InterPro" id="IPR005788">
    <property type="entry name" value="PDI_thioredoxin-like_dom"/>
</dbReference>
<dbReference type="SUPFAM" id="SSF56219">
    <property type="entry name" value="DNase I-like"/>
    <property type="match status" value="1"/>
</dbReference>
<comment type="caution">
    <text evidence="13">The sequence shown here is derived from an EMBL/GenBank/DDBJ whole genome shotgun (WGS) entry which is preliminary data.</text>
</comment>
<dbReference type="Gene3D" id="1.20.1150.12">
    <property type="entry name" value="Endoplasmic reticulum resident protein 29, C-terminal domain"/>
    <property type="match status" value="1"/>
</dbReference>
<dbReference type="GO" id="GO:0003756">
    <property type="term" value="F:protein disulfide isomerase activity"/>
    <property type="evidence" value="ECO:0007669"/>
    <property type="project" value="UniProtKB-EC"/>
</dbReference>
<dbReference type="SUPFAM" id="SSF47933">
    <property type="entry name" value="ERP29 C domain-like"/>
    <property type="match status" value="1"/>
</dbReference>
<evidence type="ECO:0000256" key="3">
    <source>
        <dbReference type="ARBA" id="ARBA00012723"/>
    </source>
</evidence>
<dbReference type="GO" id="GO:0006457">
    <property type="term" value="P:protein folding"/>
    <property type="evidence" value="ECO:0007669"/>
    <property type="project" value="TreeGrafter"/>
</dbReference>
<evidence type="ECO:0000256" key="11">
    <source>
        <dbReference type="SAM" id="SignalP"/>
    </source>
</evidence>
<dbReference type="OrthoDB" id="10264505at2759"/>
<dbReference type="InterPro" id="IPR036249">
    <property type="entry name" value="Thioredoxin-like_sf"/>
</dbReference>
<keyword evidence="8" id="KW-0676">Redox-active center</keyword>
<dbReference type="InterPro" id="IPR017937">
    <property type="entry name" value="Thioredoxin_CS"/>
</dbReference>
<comment type="similarity">
    <text evidence="2 9">Belongs to the protein disulfide isomerase family.</text>
</comment>
<keyword evidence="14" id="KW-1185">Reference proteome</keyword>
<evidence type="ECO:0000313" key="14">
    <source>
        <dbReference type="Proteomes" id="UP000076154"/>
    </source>
</evidence>
<dbReference type="InterPro" id="IPR013766">
    <property type="entry name" value="Thioredoxin_domain"/>
</dbReference>
<dbReference type="InterPro" id="IPR036356">
    <property type="entry name" value="ERp29_C_sf"/>
</dbReference>
<dbReference type="Proteomes" id="UP000076154">
    <property type="component" value="Unassembled WGS sequence"/>
</dbReference>
<name>A0A369JTW2_HYPMA</name>
<dbReference type="SUPFAM" id="SSF52833">
    <property type="entry name" value="Thioredoxin-like"/>
    <property type="match status" value="2"/>
</dbReference>
<dbReference type="GO" id="GO:0005783">
    <property type="term" value="C:endoplasmic reticulum"/>
    <property type="evidence" value="ECO:0007669"/>
    <property type="project" value="InterPro"/>
</dbReference>
<dbReference type="NCBIfam" id="TIGR01126">
    <property type="entry name" value="pdi_dom"/>
    <property type="match status" value="2"/>
</dbReference>
<gene>
    <name evidence="13" type="primary">erp38</name>
    <name evidence="13" type="ORF">Hypma_006577</name>
</gene>
<evidence type="ECO:0000256" key="5">
    <source>
        <dbReference type="ARBA" id="ARBA00022737"/>
    </source>
</evidence>
<dbReference type="AlphaFoldDB" id="A0A369JTW2"/>
<feature type="domain" description="Thioredoxin" evidence="12">
    <location>
        <begin position="130"/>
        <end position="249"/>
    </location>
</feature>
<dbReference type="InterPro" id="IPR011679">
    <property type="entry name" value="ERp29_C"/>
</dbReference>